<dbReference type="Proteomes" id="UP000789901">
    <property type="component" value="Unassembled WGS sequence"/>
</dbReference>
<reference evidence="1 2" key="1">
    <citation type="submission" date="2021-06" db="EMBL/GenBank/DDBJ databases">
        <authorList>
            <person name="Kallberg Y."/>
            <person name="Tangrot J."/>
            <person name="Rosling A."/>
        </authorList>
    </citation>
    <scope>NUCLEOTIDE SEQUENCE [LARGE SCALE GENOMIC DNA]</scope>
    <source>
        <strain evidence="1 2">120-4 pot B 10/14</strain>
    </source>
</reference>
<dbReference type="InterPro" id="IPR036691">
    <property type="entry name" value="Endo/exonu/phosph_ase_sf"/>
</dbReference>
<proteinExistence type="predicted"/>
<gene>
    <name evidence="1" type="ORF">GMARGA_LOCUS10551</name>
</gene>
<evidence type="ECO:0000313" key="2">
    <source>
        <dbReference type="Proteomes" id="UP000789901"/>
    </source>
</evidence>
<dbReference type="SUPFAM" id="SSF56219">
    <property type="entry name" value="DNase I-like"/>
    <property type="match status" value="1"/>
</dbReference>
<accession>A0ABN7UTN7</accession>
<comment type="caution">
    <text evidence="1">The sequence shown here is derived from an EMBL/GenBank/DDBJ whole genome shotgun (WGS) entry which is preliminary data.</text>
</comment>
<sequence>MGINVELRGKTRDSSLDNRKEGFLRIATHNINRLKMHKHKIEILANWASVEKVNIIGISETNISKQKARDIFKTMSTYKGFWSESAEKKNK</sequence>
<feature type="non-terminal residue" evidence="1">
    <location>
        <position position="91"/>
    </location>
</feature>
<organism evidence="1 2">
    <name type="scientific">Gigaspora margarita</name>
    <dbReference type="NCBI Taxonomy" id="4874"/>
    <lineage>
        <taxon>Eukaryota</taxon>
        <taxon>Fungi</taxon>
        <taxon>Fungi incertae sedis</taxon>
        <taxon>Mucoromycota</taxon>
        <taxon>Glomeromycotina</taxon>
        <taxon>Glomeromycetes</taxon>
        <taxon>Diversisporales</taxon>
        <taxon>Gigasporaceae</taxon>
        <taxon>Gigaspora</taxon>
    </lineage>
</organism>
<name>A0ABN7UTN7_GIGMA</name>
<dbReference type="Gene3D" id="3.60.10.10">
    <property type="entry name" value="Endonuclease/exonuclease/phosphatase"/>
    <property type="match status" value="1"/>
</dbReference>
<evidence type="ECO:0000313" key="1">
    <source>
        <dbReference type="EMBL" id="CAG8673321.1"/>
    </source>
</evidence>
<protein>
    <submittedName>
        <fullName evidence="1">19483_t:CDS:1</fullName>
    </submittedName>
</protein>
<dbReference type="EMBL" id="CAJVQB010005927">
    <property type="protein sequence ID" value="CAG8673321.1"/>
    <property type="molecule type" value="Genomic_DNA"/>
</dbReference>
<keyword evidence="2" id="KW-1185">Reference proteome</keyword>